<dbReference type="EMBL" id="CM045764">
    <property type="protein sequence ID" value="KAI8007785.1"/>
    <property type="molecule type" value="Genomic_DNA"/>
</dbReference>
<evidence type="ECO:0000313" key="2">
    <source>
        <dbReference type="Proteomes" id="UP001060215"/>
    </source>
</evidence>
<accession>A0ACC0H587</accession>
<organism evidence="1 2">
    <name type="scientific">Camellia lanceoleosa</name>
    <dbReference type="NCBI Taxonomy" id="1840588"/>
    <lineage>
        <taxon>Eukaryota</taxon>
        <taxon>Viridiplantae</taxon>
        <taxon>Streptophyta</taxon>
        <taxon>Embryophyta</taxon>
        <taxon>Tracheophyta</taxon>
        <taxon>Spermatophyta</taxon>
        <taxon>Magnoliopsida</taxon>
        <taxon>eudicotyledons</taxon>
        <taxon>Gunneridae</taxon>
        <taxon>Pentapetalae</taxon>
        <taxon>asterids</taxon>
        <taxon>Ericales</taxon>
        <taxon>Theaceae</taxon>
        <taxon>Camellia</taxon>
    </lineage>
</organism>
<protein>
    <submittedName>
        <fullName evidence="1">AAA-ATPase</fullName>
    </submittedName>
</protein>
<sequence>MLSTVASLAASAMLIRSVANDFLPHEVQDFLSSTFRHLSRHFCSQFTIVIEEFQGLSLNQVFEAVDVYLGTKVTLETQRVRLGKAEKGEKLETNMERNEEMMDVFENVRVKWKMICTPLQSVGLGHLNSSLRSEIRSYELICHKKHKNKVLNSYLPYILERSKIIKEENKAIKLHTSSYGRWDHNATKLDHPMTFNMLAIDLELKKELLEDLESFSKGREFYRRIGRAWKRGYLLYGPPGTGKSSLIAAMANHLNYDIYDLDLTIIQNNADLTSLLLTMPSRSILVIEDIDCTIKLENRELCFEPRDGQKMTLSGLLNFIDGLWSSCGQEHIIVFTTNHRERLDPALLRPGRMDMHVHLSYCNFSAFKQLVLSYLGISNHKLFDQIEGLLRDVEATPAEVAGKLMKSSDIDTSLQGLVEFLQSKRTELEKGSKNGNIDRHDCSNVKNDNYFLM</sequence>
<dbReference type="Proteomes" id="UP001060215">
    <property type="component" value="Chromosome 7"/>
</dbReference>
<evidence type="ECO:0000313" key="1">
    <source>
        <dbReference type="EMBL" id="KAI8007785.1"/>
    </source>
</evidence>
<keyword evidence="2" id="KW-1185">Reference proteome</keyword>
<comment type="caution">
    <text evidence="1">The sequence shown here is derived from an EMBL/GenBank/DDBJ whole genome shotgun (WGS) entry which is preliminary data.</text>
</comment>
<proteinExistence type="predicted"/>
<name>A0ACC0H587_9ERIC</name>
<reference evidence="1 2" key="1">
    <citation type="journal article" date="2022" name="Plant J.">
        <title>Chromosome-level genome of Camellia lanceoleosa provides a valuable resource for understanding genome evolution and self-incompatibility.</title>
        <authorList>
            <person name="Gong W."/>
            <person name="Xiao S."/>
            <person name="Wang L."/>
            <person name="Liao Z."/>
            <person name="Chang Y."/>
            <person name="Mo W."/>
            <person name="Hu G."/>
            <person name="Li W."/>
            <person name="Zhao G."/>
            <person name="Zhu H."/>
            <person name="Hu X."/>
            <person name="Ji K."/>
            <person name="Xiang X."/>
            <person name="Song Q."/>
            <person name="Yuan D."/>
            <person name="Jin S."/>
            <person name="Zhang L."/>
        </authorList>
    </citation>
    <scope>NUCLEOTIDE SEQUENCE [LARGE SCALE GENOMIC DNA]</scope>
    <source>
        <strain evidence="1">SQ_2022a</strain>
    </source>
</reference>
<gene>
    <name evidence="1" type="ORF">LOK49_LG07G03078</name>
</gene>